<accession>A0A9X8Y7P0</accession>
<evidence type="ECO:0000256" key="3">
    <source>
        <dbReference type="ARBA" id="ARBA00022650"/>
    </source>
</evidence>
<evidence type="ECO:0000256" key="6">
    <source>
        <dbReference type="ARBA" id="ARBA00049024"/>
    </source>
</evidence>
<dbReference type="PANTHER" id="PTHR11063">
    <property type="entry name" value="GLUTAMATE SEMIALDEHYDE DEHYDROGENASE"/>
    <property type="match status" value="1"/>
</dbReference>
<dbReference type="GO" id="GO:0050661">
    <property type="term" value="F:NADP binding"/>
    <property type="evidence" value="ECO:0007669"/>
    <property type="project" value="InterPro"/>
</dbReference>
<dbReference type="FunFam" id="3.40.309.10:FF:000006">
    <property type="entry name" value="Gamma-glutamyl phosphate reductase"/>
    <property type="match status" value="1"/>
</dbReference>
<dbReference type="Gene3D" id="3.40.309.10">
    <property type="entry name" value="Aldehyde Dehydrogenase, Chain A, domain 2"/>
    <property type="match status" value="1"/>
</dbReference>
<gene>
    <name evidence="7" type="primary">proA</name>
    <name evidence="9" type="ORF">EDD78_10980</name>
</gene>
<keyword evidence="7" id="KW-0963">Cytoplasm</keyword>
<dbReference type="PANTHER" id="PTHR11063:SF8">
    <property type="entry name" value="DELTA-1-PYRROLINE-5-CARBOXYLATE SYNTHASE"/>
    <property type="match status" value="1"/>
</dbReference>
<dbReference type="NCBIfam" id="NF001221">
    <property type="entry name" value="PRK00197.1"/>
    <property type="match status" value="1"/>
</dbReference>
<comment type="similarity">
    <text evidence="7">Belongs to the gamma-glutamyl phosphate reductase family.</text>
</comment>
<comment type="pathway">
    <text evidence="1 7">Amino-acid biosynthesis; L-proline biosynthesis; L-glutamate 5-semialdehyde from L-glutamate: step 2/2.</text>
</comment>
<dbReference type="Gene3D" id="3.40.605.10">
    <property type="entry name" value="Aldehyde Dehydrogenase, Chain A, domain 1"/>
    <property type="match status" value="1"/>
</dbReference>
<protein>
    <recommendedName>
        <fullName evidence="7">Gamma-glutamyl phosphate reductase</fullName>
        <shortName evidence="7">GPR</shortName>
        <ecNumber evidence="7">1.2.1.41</ecNumber>
    </recommendedName>
    <alternativeName>
        <fullName evidence="7">Glutamate-5-semialdehyde dehydrogenase</fullName>
    </alternativeName>
    <alternativeName>
        <fullName evidence="7">Glutamyl-gamma-semialdehyde dehydrogenase</fullName>
        <shortName evidence="7">GSA dehydrogenase</shortName>
    </alternativeName>
</protein>
<dbReference type="Proteomes" id="UP000294682">
    <property type="component" value="Unassembled WGS sequence"/>
</dbReference>
<dbReference type="InterPro" id="IPR016163">
    <property type="entry name" value="Ald_DH_C"/>
</dbReference>
<evidence type="ECO:0000256" key="1">
    <source>
        <dbReference type="ARBA" id="ARBA00004985"/>
    </source>
</evidence>
<dbReference type="RefSeq" id="WP_132084903.1">
    <property type="nucleotide sequence ID" value="NZ_SLUK01000009.1"/>
</dbReference>
<dbReference type="PIRSF" id="PIRSF000151">
    <property type="entry name" value="GPR"/>
    <property type="match status" value="1"/>
</dbReference>
<keyword evidence="4 7" id="KW-0521">NADP</keyword>
<dbReference type="GO" id="GO:0005737">
    <property type="term" value="C:cytoplasm"/>
    <property type="evidence" value="ECO:0007669"/>
    <property type="project" value="UniProtKB-SubCell"/>
</dbReference>
<dbReference type="InterPro" id="IPR016161">
    <property type="entry name" value="Ald_DH/histidinol_DH"/>
</dbReference>
<dbReference type="EMBL" id="SLUK01000009">
    <property type="protein sequence ID" value="TCL42613.1"/>
    <property type="molecule type" value="Genomic_DNA"/>
</dbReference>
<dbReference type="InterPro" id="IPR012134">
    <property type="entry name" value="Glu-5-SA_DH"/>
</dbReference>
<keyword evidence="3 7" id="KW-0641">Proline biosynthesis</keyword>
<keyword evidence="5 7" id="KW-0560">Oxidoreductase</keyword>
<evidence type="ECO:0000256" key="7">
    <source>
        <dbReference type="HAMAP-Rule" id="MF_00412"/>
    </source>
</evidence>
<dbReference type="AlphaFoldDB" id="A0A9X8Y7P0"/>
<evidence type="ECO:0000313" key="9">
    <source>
        <dbReference type="EMBL" id="TCL42613.1"/>
    </source>
</evidence>
<name>A0A9X8Y7P0_9FIRM</name>
<dbReference type="Pfam" id="PF00171">
    <property type="entry name" value="Aldedh"/>
    <property type="match status" value="1"/>
</dbReference>
<evidence type="ECO:0000256" key="5">
    <source>
        <dbReference type="ARBA" id="ARBA00023002"/>
    </source>
</evidence>
<keyword evidence="2 7" id="KW-0028">Amino-acid biosynthesis</keyword>
<proteinExistence type="inferred from homology"/>
<dbReference type="InterPro" id="IPR020593">
    <property type="entry name" value="G-glutamylP_reductase_CS"/>
</dbReference>
<dbReference type="CDD" id="cd07079">
    <property type="entry name" value="ALDH_F18-19_ProA-GPR"/>
    <property type="match status" value="1"/>
</dbReference>
<dbReference type="InterPro" id="IPR015590">
    <property type="entry name" value="Aldehyde_DH_dom"/>
</dbReference>
<comment type="caution">
    <text evidence="9">The sequence shown here is derived from an EMBL/GenBank/DDBJ whole genome shotgun (WGS) entry which is preliminary data.</text>
</comment>
<evidence type="ECO:0000313" key="10">
    <source>
        <dbReference type="Proteomes" id="UP000294682"/>
    </source>
</evidence>
<dbReference type="GO" id="GO:0004350">
    <property type="term" value="F:glutamate-5-semialdehyde dehydrogenase activity"/>
    <property type="evidence" value="ECO:0007669"/>
    <property type="project" value="UniProtKB-UniRule"/>
</dbReference>
<sequence>MVDLISLGKRAKAASRVLSCAGAAQRDKALRAIAAALRENAPAILKENGADMAAARERGMTKAFLDRLQLSGERIEGIAAAVEEIVMLQDPVGVVESGRTLENGIRLVKTKVPFGVVGMIYEARPNVTVDAAALCLKSGNVCLLRGSKEAIRSNIALANVMRGALDKAGLPGDCILLVEDTTRESANAMMTLNGYLDLLIPRGGAGLIRTVVENATVPVIETGVGNCHTYIDAHADLEMAVRILDNAKTSRPSVCNACETVLVHRDIAGRFLPAAKAALAHANVEWRGDARSCEILPGIKKANETDWETEYGDYILACRVVENMEEALLHIARYSSGHSECIVTESYESAEIFTARVDAAAVYVNASTRFTDGGVFGLGAEIGISTQKLHIRGPMGLRELTTDKYILFGSGQVR</sequence>
<feature type="domain" description="Aldehyde dehydrogenase" evidence="8">
    <location>
        <begin position="9"/>
        <end position="302"/>
    </location>
</feature>
<evidence type="ECO:0000256" key="4">
    <source>
        <dbReference type="ARBA" id="ARBA00022857"/>
    </source>
</evidence>
<comment type="subcellular location">
    <subcellularLocation>
        <location evidence="7">Cytoplasm</location>
    </subcellularLocation>
</comment>
<dbReference type="HAMAP" id="MF_00412">
    <property type="entry name" value="ProA"/>
    <property type="match status" value="1"/>
</dbReference>
<comment type="catalytic activity">
    <reaction evidence="6 7">
        <text>L-glutamate 5-semialdehyde + phosphate + NADP(+) = L-glutamyl 5-phosphate + NADPH + H(+)</text>
        <dbReference type="Rhea" id="RHEA:19541"/>
        <dbReference type="ChEBI" id="CHEBI:15378"/>
        <dbReference type="ChEBI" id="CHEBI:43474"/>
        <dbReference type="ChEBI" id="CHEBI:57783"/>
        <dbReference type="ChEBI" id="CHEBI:58066"/>
        <dbReference type="ChEBI" id="CHEBI:58274"/>
        <dbReference type="ChEBI" id="CHEBI:58349"/>
        <dbReference type="EC" id="1.2.1.41"/>
    </reaction>
</comment>
<reference evidence="9 10" key="1">
    <citation type="submission" date="2019-03" db="EMBL/GenBank/DDBJ databases">
        <title>Genomic Encyclopedia of Type Strains, Phase IV (KMG-IV): sequencing the most valuable type-strain genomes for metagenomic binning, comparative biology and taxonomic classification.</title>
        <authorList>
            <person name="Goeker M."/>
        </authorList>
    </citation>
    <scope>NUCLEOTIDE SEQUENCE [LARGE SCALE GENOMIC DNA]</scope>
    <source>
        <strain evidence="9 10">DSM 100433</strain>
    </source>
</reference>
<keyword evidence="10" id="KW-1185">Reference proteome</keyword>
<dbReference type="InterPro" id="IPR016162">
    <property type="entry name" value="Ald_DH_N"/>
</dbReference>
<organism evidence="9 10">
    <name type="scientific">Harryflintia acetispora</name>
    <dbReference type="NCBI Taxonomy" id="1849041"/>
    <lineage>
        <taxon>Bacteria</taxon>
        <taxon>Bacillati</taxon>
        <taxon>Bacillota</taxon>
        <taxon>Clostridia</taxon>
        <taxon>Eubacteriales</taxon>
        <taxon>Oscillospiraceae</taxon>
        <taxon>Harryflintia</taxon>
    </lineage>
</organism>
<dbReference type="InterPro" id="IPR000965">
    <property type="entry name" value="GPR_dom"/>
</dbReference>
<dbReference type="PROSITE" id="PS01223">
    <property type="entry name" value="PROA"/>
    <property type="match status" value="1"/>
</dbReference>
<dbReference type="GO" id="GO:0055129">
    <property type="term" value="P:L-proline biosynthetic process"/>
    <property type="evidence" value="ECO:0007669"/>
    <property type="project" value="UniProtKB-UniRule"/>
</dbReference>
<evidence type="ECO:0000259" key="8">
    <source>
        <dbReference type="Pfam" id="PF00171"/>
    </source>
</evidence>
<dbReference type="SUPFAM" id="SSF53720">
    <property type="entry name" value="ALDH-like"/>
    <property type="match status" value="1"/>
</dbReference>
<dbReference type="NCBIfam" id="TIGR00407">
    <property type="entry name" value="proA"/>
    <property type="match status" value="1"/>
</dbReference>
<evidence type="ECO:0000256" key="2">
    <source>
        <dbReference type="ARBA" id="ARBA00022605"/>
    </source>
</evidence>
<dbReference type="EC" id="1.2.1.41" evidence="7"/>
<comment type="function">
    <text evidence="7">Catalyzes the NADPH-dependent reduction of L-glutamate 5-phosphate into L-glutamate 5-semialdehyde and phosphate. The product spontaneously undergoes cyclization to form 1-pyrroline-5-carboxylate.</text>
</comment>